<dbReference type="eggNOG" id="KOG3348">
    <property type="taxonomic scope" value="Eukaryota"/>
</dbReference>
<dbReference type="Proteomes" id="UP000005220">
    <property type="component" value="Chromosome 9"/>
</dbReference>
<dbReference type="SUPFAM" id="SSF82657">
    <property type="entry name" value="BolA-like"/>
    <property type="match status" value="1"/>
</dbReference>
<dbReference type="EMBL" id="HE650829">
    <property type="protein sequence ID" value="CCF59807.1"/>
    <property type="molecule type" value="Genomic_DNA"/>
</dbReference>
<dbReference type="PANTHER" id="PTHR46188:SF1">
    <property type="entry name" value="BOLA-LIKE PROTEIN 3"/>
    <property type="match status" value="1"/>
</dbReference>
<dbReference type="GeneID" id="13883444"/>
<evidence type="ECO:0000313" key="4">
    <source>
        <dbReference type="Proteomes" id="UP000005220"/>
    </source>
</evidence>
<keyword evidence="4" id="KW-1185">Reference proteome</keyword>
<dbReference type="RefSeq" id="XP_003958942.1">
    <property type="nucleotide sequence ID" value="XM_003958893.1"/>
</dbReference>
<reference evidence="3 4" key="1">
    <citation type="journal article" date="2011" name="Proc. Natl. Acad. Sci. U.S.A.">
        <title>Evolutionary erosion of yeast sex chromosomes by mating-type switching accidents.</title>
        <authorList>
            <person name="Gordon J.L."/>
            <person name="Armisen D."/>
            <person name="Proux-Wera E."/>
            <person name="Oheigeartaigh S.S."/>
            <person name="Byrne K.P."/>
            <person name="Wolfe K.H."/>
        </authorList>
    </citation>
    <scope>NUCLEOTIDE SEQUENCE [LARGE SCALE GENOMIC DNA]</scope>
    <source>
        <strain evidence="4">ATCC 22294 / BCRC 22015 / CBS 2517 / CECT 1963 / NBRC 1671 / NRRL Y-8276</strain>
    </source>
</reference>
<dbReference type="Pfam" id="PF01722">
    <property type="entry name" value="BolA"/>
    <property type="match status" value="1"/>
</dbReference>
<evidence type="ECO:0008006" key="5">
    <source>
        <dbReference type="Google" id="ProtNLM"/>
    </source>
</evidence>
<dbReference type="GO" id="GO:0005759">
    <property type="term" value="C:mitochondrial matrix"/>
    <property type="evidence" value="ECO:0007669"/>
    <property type="project" value="EnsemblFungi"/>
</dbReference>
<dbReference type="InterPro" id="IPR052275">
    <property type="entry name" value="Mt_Fe-S_assembly_factor"/>
</dbReference>
<proteinExistence type="inferred from homology"/>
<organism evidence="3 4">
    <name type="scientific">Kazachstania africana (strain ATCC 22294 / BCRC 22015 / CBS 2517 / CECT 1963 / NBRC 1671 / NRRL Y-8276)</name>
    <name type="common">Yeast</name>
    <name type="synonym">Kluyveromyces africanus</name>
    <dbReference type="NCBI Taxonomy" id="1071382"/>
    <lineage>
        <taxon>Eukaryota</taxon>
        <taxon>Fungi</taxon>
        <taxon>Dikarya</taxon>
        <taxon>Ascomycota</taxon>
        <taxon>Saccharomycotina</taxon>
        <taxon>Saccharomycetes</taxon>
        <taxon>Saccharomycetales</taxon>
        <taxon>Saccharomycetaceae</taxon>
        <taxon>Kazachstania</taxon>
    </lineage>
</organism>
<gene>
    <name evidence="3" type="primary">KAFR0I00260</name>
    <name evidence="3" type="ORF">KAFR_0I00260</name>
</gene>
<dbReference type="FunCoup" id="H2AZK7">
    <property type="interactions" value="104"/>
</dbReference>
<evidence type="ECO:0000313" key="3">
    <source>
        <dbReference type="EMBL" id="CCF59807.1"/>
    </source>
</evidence>
<dbReference type="OrthoDB" id="203381at2759"/>
<evidence type="ECO:0000256" key="1">
    <source>
        <dbReference type="ARBA" id="ARBA00005578"/>
    </source>
</evidence>
<name>H2AZK7_KAZAF</name>
<dbReference type="InParanoid" id="H2AZK7"/>
<dbReference type="STRING" id="1071382.H2AZK7"/>
<dbReference type="PANTHER" id="PTHR46188">
    <property type="entry name" value="BOLA-LIKE PROTEIN 3"/>
    <property type="match status" value="1"/>
</dbReference>
<dbReference type="InterPro" id="IPR036065">
    <property type="entry name" value="BolA-like_sf"/>
</dbReference>
<dbReference type="Gene3D" id="3.30.300.90">
    <property type="entry name" value="BolA-like"/>
    <property type="match status" value="1"/>
</dbReference>
<dbReference type="AlphaFoldDB" id="H2AZK7"/>
<accession>H2AZK7</accession>
<dbReference type="InterPro" id="IPR002634">
    <property type="entry name" value="BolA"/>
</dbReference>
<sequence>MKSSGRLLTGGLLRCVTRGYLPETVLSGGVRSNSSGTAGALLQTKFSTAEEKRIFEKIREELSPSMLKVNDISGGCGSMYSIRVKTTRFNDLTTIKQHKLMNEILKDDIQKWHGLQLQTMKDK</sequence>
<dbReference type="GO" id="GO:0051604">
    <property type="term" value="P:protein maturation"/>
    <property type="evidence" value="ECO:0007669"/>
    <property type="project" value="EnsemblFungi"/>
</dbReference>
<protein>
    <recommendedName>
        <fullName evidence="5">BolA protein</fullName>
    </recommendedName>
</protein>
<evidence type="ECO:0000256" key="2">
    <source>
        <dbReference type="RuleBase" id="RU003860"/>
    </source>
</evidence>
<dbReference type="HOGENOM" id="CLU_109462_0_1_1"/>
<dbReference type="KEGG" id="kaf:KAFR_0I00260"/>
<comment type="similarity">
    <text evidence="1 2">Belongs to the BolA/IbaG family.</text>
</comment>